<comment type="caution">
    <text evidence="2">The sequence shown here is derived from an EMBL/GenBank/DDBJ whole genome shotgun (WGS) entry which is preliminary data.</text>
</comment>
<evidence type="ECO:0000313" key="3">
    <source>
        <dbReference type="Proteomes" id="UP001387100"/>
    </source>
</evidence>
<dbReference type="RefSeq" id="WP_339574117.1">
    <property type="nucleotide sequence ID" value="NZ_JBBIAA010000003.1"/>
</dbReference>
<accession>A0ABU8RI56</accession>
<keyword evidence="3" id="KW-1185">Reference proteome</keyword>
<keyword evidence="1" id="KW-0812">Transmembrane</keyword>
<dbReference type="Proteomes" id="UP001387100">
    <property type="component" value="Unassembled WGS sequence"/>
</dbReference>
<feature type="transmembrane region" description="Helical" evidence="1">
    <location>
        <begin position="178"/>
        <end position="203"/>
    </location>
</feature>
<feature type="transmembrane region" description="Helical" evidence="1">
    <location>
        <begin position="210"/>
        <end position="230"/>
    </location>
</feature>
<feature type="transmembrane region" description="Helical" evidence="1">
    <location>
        <begin position="98"/>
        <end position="120"/>
    </location>
</feature>
<reference evidence="2 3" key="1">
    <citation type="journal article" date="2017" name="Int. J. Syst. Evol. Microbiol.">
        <title>Pseudokineococcus basanitobsidens sp. nov., isolated from volcanic rock.</title>
        <authorList>
            <person name="Lee D.W."/>
            <person name="Park M.Y."/>
            <person name="Kim J.J."/>
            <person name="Kim B.S."/>
        </authorList>
    </citation>
    <scope>NUCLEOTIDE SEQUENCE [LARGE SCALE GENOMIC DNA]</scope>
    <source>
        <strain evidence="2 3">DSM 103726</strain>
    </source>
</reference>
<keyword evidence="1" id="KW-0472">Membrane</keyword>
<dbReference type="Pfam" id="PF12679">
    <property type="entry name" value="ABC2_membrane_2"/>
    <property type="match status" value="1"/>
</dbReference>
<keyword evidence="1" id="KW-1133">Transmembrane helix</keyword>
<dbReference type="EMBL" id="JBBIAA010000003">
    <property type="protein sequence ID" value="MEJ5944735.1"/>
    <property type="molecule type" value="Genomic_DNA"/>
</dbReference>
<gene>
    <name evidence="2" type="ORF">WDZ17_05435</name>
</gene>
<sequence>MSTTTTSTSAQQAPRHADRGVRAPAVLAEMVRWDVRQRWRLSVGVGVGLAVVAVMVFALYPAIGDSFAGLAEELPEGVANLLGGAAVSSLAGWVNLEVVSIVGPFALLLLGGALGAAWLAGAEESGTSAVLLSTPATRRQVVLAALLAGLPLVVLVSALELVGFVVGDALVDEGDIGLAAMVATHVHLAAIGVFGLALALAVGAVVARRVVALAVVGLVGVLSFLIDGFAPTVDSLEWLTNLSAFSWAIGHDPLATGLDVVGLLVLLGASAVLVVVALVAHDRRDLTV</sequence>
<name>A0ABU8RI56_9ACTN</name>
<evidence type="ECO:0000256" key="1">
    <source>
        <dbReference type="SAM" id="Phobius"/>
    </source>
</evidence>
<organism evidence="2 3">
    <name type="scientific">Pseudokineococcus basanitobsidens</name>
    <dbReference type="NCBI Taxonomy" id="1926649"/>
    <lineage>
        <taxon>Bacteria</taxon>
        <taxon>Bacillati</taxon>
        <taxon>Actinomycetota</taxon>
        <taxon>Actinomycetes</taxon>
        <taxon>Kineosporiales</taxon>
        <taxon>Kineosporiaceae</taxon>
        <taxon>Pseudokineococcus</taxon>
    </lineage>
</organism>
<feature type="transmembrane region" description="Helical" evidence="1">
    <location>
        <begin position="260"/>
        <end position="280"/>
    </location>
</feature>
<proteinExistence type="predicted"/>
<evidence type="ECO:0000313" key="2">
    <source>
        <dbReference type="EMBL" id="MEJ5944735.1"/>
    </source>
</evidence>
<protein>
    <submittedName>
        <fullName evidence="2">ABC transporter permease subunit</fullName>
    </submittedName>
</protein>
<feature type="transmembrane region" description="Helical" evidence="1">
    <location>
        <begin position="141"/>
        <end position="166"/>
    </location>
</feature>
<feature type="transmembrane region" description="Helical" evidence="1">
    <location>
        <begin position="41"/>
        <end position="63"/>
    </location>
</feature>